<protein>
    <submittedName>
        <fullName evidence="2">Uncharacterized protein</fullName>
    </submittedName>
</protein>
<evidence type="ECO:0000313" key="3">
    <source>
        <dbReference type="Proteomes" id="UP001472677"/>
    </source>
</evidence>
<reference evidence="2 3" key="1">
    <citation type="journal article" date="2024" name="G3 (Bethesda)">
        <title>Genome assembly of Hibiscus sabdariffa L. provides insights into metabolisms of medicinal natural products.</title>
        <authorList>
            <person name="Kim T."/>
        </authorList>
    </citation>
    <scope>NUCLEOTIDE SEQUENCE [LARGE SCALE GENOMIC DNA]</scope>
    <source>
        <strain evidence="2">TK-2024</strain>
        <tissue evidence="2">Old leaves</tissue>
    </source>
</reference>
<accession>A0ABR2FDZ1</accession>
<evidence type="ECO:0000313" key="2">
    <source>
        <dbReference type="EMBL" id="KAK8579147.1"/>
    </source>
</evidence>
<dbReference type="EMBL" id="JBBPBM010000006">
    <property type="protein sequence ID" value="KAK8579147.1"/>
    <property type="molecule type" value="Genomic_DNA"/>
</dbReference>
<keyword evidence="3" id="KW-1185">Reference proteome</keyword>
<feature type="compositionally biased region" description="Basic residues" evidence="1">
    <location>
        <begin position="95"/>
        <end position="108"/>
    </location>
</feature>
<dbReference type="PANTHER" id="PTHR35318">
    <property type="entry name" value="BNAA10G08410D PROTEIN"/>
    <property type="match status" value="1"/>
</dbReference>
<dbReference type="Proteomes" id="UP001472677">
    <property type="component" value="Unassembled WGS sequence"/>
</dbReference>
<comment type="caution">
    <text evidence="2">The sequence shown here is derived from an EMBL/GenBank/DDBJ whole genome shotgun (WGS) entry which is preliminary data.</text>
</comment>
<evidence type="ECO:0000256" key="1">
    <source>
        <dbReference type="SAM" id="MobiDB-lite"/>
    </source>
</evidence>
<gene>
    <name evidence="2" type="ORF">V6N12_069477</name>
</gene>
<proteinExistence type="predicted"/>
<sequence length="137" mass="15274">MRSFLEFVSCCVKSPQASTAEEVVPAPGREETRSLMTPKMAALRRKKKTVKVGTPFSMTPEWKPSLYAISEDNVMAEKREKTQSETATTAPDRAVKRKSTPGSRSKIHVRSYSDDICCRRNPAAVAIPTFSPTPFMF</sequence>
<organism evidence="2 3">
    <name type="scientific">Hibiscus sabdariffa</name>
    <name type="common">roselle</name>
    <dbReference type="NCBI Taxonomy" id="183260"/>
    <lineage>
        <taxon>Eukaryota</taxon>
        <taxon>Viridiplantae</taxon>
        <taxon>Streptophyta</taxon>
        <taxon>Embryophyta</taxon>
        <taxon>Tracheophyta</taxon>
        <taxon>Spermatophyta</taxon>
        <taxon>Magnoliopsida</taxon>
        <taxon>eudicotyledons</taxon>
        <taxon>Gunneridae</taxon>
        <taxon>Pentapetalae</taxon>
        <taxon>rosids</taxon>
        <taxon>malvids</taxon>
        <taxon>Malvales</taxon>
        <taxon>Malvaceae</taxon>
        <taxon>Malvoideae</taxon>
        <taxon>Hibiscus</taxon>
    </lineage>
</organism>
<feature type="region of interest" description="Disordered" evidence="1">
    <location>
        <begin position="76"/>
        <end position="108"/>
    </location>
</feature>
<name>A0ABR2FDZ1_9ROSI</name>
<dbReference type="PANTHER" id="PTHR35318:SF2">
    <property type="entry name" value="OS08G0138900 PROTEIN"/>
    <property type="match status" value="1"/>
</dbReference>